<name>A0A1A9X4E7_9MUSC</name>
<organism evidence="1 2">
    <name type="scientific">Glossina brevipalpis</name>
    <dbReference type="NCBI Taxonomy" id="37001"/>
    <lineage>
        <taxon>Eukaryota</taxon>
        <taxon>Metazoa</taxon>
        <taxon>Ecdysozoa</taxon>
        <taxon>Arthropoda</taxon>
        <taxon>Hexapoda</taxon>
        <taxon>Insecta</taxon>
        <taxon>Pterygota</taxon>
        <taxon>Neoptera</taxon>
        <taxon>Endopterygota</taxon>
        <taxon>Diptera</taxon>
        <taxon>Brachycera</taxon>
        <taxon>Muscomorpha</taxon>
        <taxon>Hippoboscoidea</taxon>
        <taxon>Glossinidae</taxon>
        <taxon>Glossina</taxon>
    </lineage>
</organism>
<evidence type="ECO:0000313" key="1">
    <source>
        <dbReference type="EnsemblMetazoa" id="GBRI043797-PA"/>
    </source>
</evidence>
<reference evidence="1" key="2">
    <citation type="submission" date="2020-05" db="UniProtKB">
        <authorList>
            <consortium name="EnsemblMetazoa"/>
        </authorList>
    </citation>
    <scope>IDENTIFICATION</scope>
    <source>
        <strain evidence="1">IAEA</strain>
    </source>
</reference>
<dbReference type="Proteomes" id="UP000091820">
    <property type="component" value="Unassembled WGS sequence"/>
</dbReference>
<sequence>MGKKLLKRHFPVDFLGQSSPSGMDAIFVVWNEFIQKIKLALLLPIMVENYKILRKCLLDTKYECISRLVEQFCAGKKDIAHDVPKCISQGADKIVEIVLTNPGILNYLPKAWFDDLSPNELKLLKCLEDIFELVQVRFPRGAFEQMDMDHEAFKNYHANKSVTKDIICKTIF</sequence>
<dbReference type="VEuPathDB" id="VectorBase:GBRI043797"/>
<keyword evidence="2" id="KW-1185">Reference proteome</keyword>
<dbReference type="EnsemblMetazoa" id="GBRI043797-RA">
    <property type="protein sequence ID" value="GBRI043797-PA"/>
    <property type="gene ID" value="GBRI043797"/>
</dbReference>
<proteinExistence type="predicted"/>
<evidence type="ECO:0000313" key="2">
    <source>
        <dbReference type="Proteomes" id="UP000091820"/>
    </source>
</evidence>
<accession>A0A1A9X4E7</accession>
<reference evidence="2" key="1">
    <citation type="submission" date="2014-03" db="EMBL/GenBank/DDBJ databases">
        <authorList>
            <person name="Aksoy S."/>
            <person name="Warren W."/>
            <person name="Wilson R.K."/>
        </authorList>
    </citation>
    <scope>NUCLEOTIDE SEQUENCE [LARGE SCALE GENOMIC DNA]</scope>
    <source>
        <strain evidence="2">IAEA</strain>
    </source>
</reference>
<dbReference type="AlphaFoldDB" id="A0A1A9X4E7"/>
<protein>
    <submittedName>
        <fullName evidence="1">Uncharacterized protein</fullName>
    </submittedName>
</protein>